<feature type="transmembrane region" description="Helical" evidence="7">
    <location>
        <begin position="151"/>
        <end position="178"/>
    </location>
</feature>
<dbReference type="PANTHER" id="PTHR15071:SF0">
    <property type="entry name" value="MANNOSE 6-PHOSPHATE RECEPTOR-LIKE PROTEIN 1"/>
    <property type="match status" value="1"/>
</dbReference>
<evidence type="ECO:0000256" key="1">
    <source>
        <dbReference type="ARBA" id="ARBA00004472"/>
    </source>
</evidence>
<sequence length="220" mass="24508">MLPFLFAIQSVLALKVNGRTYPVEQLTKADGYYTLQGQSETMFFNFNKTFDTSKLPCTEKAEENMVIDSFDFGEGDIFCLGLIDSNNPTITEFEKKNGIQITYSSSGVPFYFNITCGKEESHVLGAEDSTYYIVWTTPHGCPKGAKGGDTFGIIFVVVLLALIVLYFAVGIPVCAFGFKKRGLEMIPFISFWKGLFGLFLEGVKCMFPCCRSKSGYTNME</sequence>
<evidence type="ECO:0000256" key="4">
    <source>
        <dbReference type="ARBA" id="ARBA00022927"/>
    </source>
</evidence>
<evidence type="ECO:0000256" key="3">
    <source>
        <dbReference type="ARBA" id="ARBA00022729"/>
    </source>
</evidence>
<evidence type="ECO:0000313" key="9">
    <source>
        <dbReference type="Proteomes" id="UP001281761"/>
    </source>
</evidence>
<dbReference type="Pfam" id="PF09451">
    <property type="entry name" value="ATG27"/>
    <property type="match status" value="1"/>
</dbReference>
<keyword evidence="4" id="KW-0813">Transport</keyword>
<evidence type="ECO:0000256" key="2">
    <source>
        <dbReference type="ARBA" id="ARBA00022692"/>
    </source>
</evidence>
<evidence type="ECO:0000256" key="6">
    <source>
        <dbReference type="ARBA" id="ARBA00023136"/>
    </source>
</evidence>
<keyword evidence="6 7" id="KW-0472">Membrane</keyword>
<dbReference type="Gene3D" id="2.70.130.10">
    <property type="entry name" value="Mannose-6-phosphate receptor binding domain"/>
    <property type="match status" value="1"/>
</dbReference>
<dbReference type="InterPro" id="IPR009011">
    <property type="entry name" value="Man6P_isomerase_rcpt-bd_dom_sf"/>
</dbReference>
<comment type="caution">
    <text evidence="8">The sequence shown here is derived from an EMBL/GenBank/DDBJ whole genome shotgun (WGS) entry which is preliminary data.</text>
</comment>
<proteinExistence type="predicted"/>
<evidence type="ECO:0000313" key="8">
    <source>
        <dbReference type="EMBL" id="KAK2947358.1"/>
    </source>
</evidence>
<dbReference type="EMBL" id="JARBJD010000204">
    <property type="protein sequence ID" value="KAK2947358.1"/>
    <property type="molecule type" value="Genomic_DNA"/>
</dbReference>
<protein>
    <submittedName>
        <fullName evidence="8">Uncharacterized protein</fullName>
    </submittedName>
</protein>
<gene>
    <name evidence="8" type="ORF">BLNAU_17745</name>
</gene>
<keyword evidence="5 7" id="KW-1133">Transmembrane helix</keyword>
<keyword evidence="2 7" id="KW-0812">Transmembrane</keyword>
<reference evidence="8 9" key="1">
    <citation type="journal article" date="2022" name="bioRxiv">
        <title>Genomics of Preaxostyla Flagellates Illuminates Evolutionary Transitions and the Path Towards Mitochondrial Loss.</title>
        <authorList>
            <person name="Novak L.V.F."/>
            <person name="Treitli S.C."/>
            <person name="Pyrih J."/>
            <person name="Halakuc P."/>
            <person name="Pipaliya S.V."/>
            <person name="Vacek V."/>
            <person name="Brzon O."/>
            <person name="Soukal P."/>
            <person name="Eme L."/>
            <person name="Dacks J.B."/>
            <person name="Karnkowska A."/>
            <person name="Elias M."/>
            <person name="Hampl V."/>
        </authorList>
    </citation>
    <scope>NUCLEOTIDE SEQUENCE [LARGE SCALE GENOMIC DNA]</scope>
    <source>
        <strain evidence="8">NAU3</strain>
        <tissue evidence="8">Gut</tissue>
    </source>
</reference>
<dbReference type="PANTHER" id="PTHR15071">
    <property type="entry name" value="MANNOSE-6-PHOSPHATE RECEPTOR FAMILY MEMBER"/>
    <property type="match status" value="1"/>
</dbReference>
<organism evidence="8 9">
    <name type="scientific">Blattamonas nauphoetae</name>
    <dbReference type="NCBI Taxonomy" id="2049346"/>
    <lineage>
        <taxon>Eukaryota</taxon>
        <taxon>Metamonada</taxon>
        <taxon>Preaxostyla</taxon>
        <taxon>Oxymonadida</taxon>
        <taxon>Blattamonas</taxon>
    </lineage>
</organism>
<dbReference type="SUPFAM" id="SSF50911">
    <property type="entry name" value="Mannose 6-phosphate receptor domain"/>
    <property type="match status" value="1"/>
</dbReference>
<evidence type="ECO:0000256" key="7">
    <source>
        <dbReference type="SAM" id="Phobius"/>
    </source>
</evidence>
<dbReference type="Proteomes" id="UP001281761">
    <property type="component" value="Unassembled WGS sequence"/>
</dbReference>
<evidence type="ECO:0000256" key="5">
    <source>
        <dbReference type="ARBA" id="ARBA00022989"/>
    </source>
</evidence>
<accession>A0ABQ9X6Y5</accession>
<comment type="subcellular location">
    <subcellularLocation>
        <location evidence="1">Preautophagosomal structure membrane</location>
        <topology evidence="1">Single-pass type I membrane protein</topology>
    </subcellularLocation>
</comment>
<keyword evidence="3" id="KW-0732">Signal</keyword>
<keyword evidence="9" id="KW-1185">Reference proteome</keyword>
<dbReference type="InterPro" id="IPR018939">
    <property type="entry name" value="Autophagy-rel_prot_27"/>
</dbReference>
<name>A0ABQ9X6Y5_9EUKA</name>
<keyword evidence="4" id="KW-0653">Protein transport</keyword>